<dbReference type="RefSeq" id="WP_310910240.1">
    <property type="nucleotide sequence ID" value="NZ_JAVLVT010000001.1"/>
</dbReference>
<dbReference type="EMBL" id="JAVLVT010000001">
    <property type="protein sequence ID" value="MDS1268717.1"/>
    <property type="molecule type" value="Genomic_DNA"/>
</dbReference>
<sequence length="125" mass="13313">MSDVHVLPAPILPDAWQDVDTSIDTEPPELLSEEQLDRYAETVAALLRGAGLCVEITPLTAQVQLDITDPTSDLSAELVIDDDRSAAWTLHGESDLPPGTTTRTLAGLLTTILGAAGRRQDPPTT</sequence>
<name>A0ABU2H088_9ACTN</name>
<comment type="caution">
    <text evidence="1">The sequence shown here is derived from an EMBL/GenBank/DDBJ whole genome shotgun (WGS) entry which is preliminary data.</text>
</comment>
<organism evidence="1 2">
    <name type="scientific">Lipingzhangella rawalii</name>
    <dbReference type="NCBI Taxonomy" id="2055835"/>
    <lineage>
        <taxon>Bacteria</taxon>
        <taxon>Bacillati</taxon>
        <taxon>Actinomycetota</taxon>
        <taxon>Actinomycetes</taxon>
        <taxon>Streptosporangiales</taxon>
        <taxon>Nocardiopsidaceae</taxon>
        <taxon>Lipingzhangella</taxon>
    </lineage>
</organism>
<dbReference type="Proteomes" id="UP001250214">
    <property type="component" value="Unassembled WGS sequence"/>
</dbReference>
<reference evidence="2" key="1">
    <citation type="submission" date="2023-07" db="EMBL/GenBank/DDBJ databases">
        <title>Novel species in the genus Lipingzhangella isolated from Sambhar Salt Lake.</title>
        <authorList>
            <person name="Jiya N."/>
            <person name="Kajale S."/>
            <person name="Sharma A."/>
        </authorList>
    </citation>
    <scope>NUCLEOTIDE SEQUENCE [LARGE SCALE GENOMIC DNA]</scope>
    <source>
        <strain evidence="2">LS1_29</strain>
    </source>
</reference>
<proteinExistence type="predicted"/>
<protein>
    <submittedName>
        <fullName evidence="1">Uncharacterized protein</fullName>
    </submittedName>
</protein>
<keyword evidence="2" id="KW-1185">Reference proteome</keyword>
<gene>
    <name evidence="1" type="ORF">RIF23_00240</name>
</gene>
<accession>A0ABU2H088</accession>
<evidence type="ECO:0000313" key="2">
    <source>
        <dbReference type="Proteomes" id="UP001250214"/>
    </source>
</evidence>
<evidence type="ECO:0000313" key="1">
    <source>
        <dbReference type="EMBL" id="MDS1268717.1"/>
    </source>
</evidence>